<evidence type="ECO:0000256" key="1">
    <source>
        <dbReference type="SAM" id="MobiDB-lite"/>
    </source>
</evidence>
<protein>
    <recommendedName>
        <fullName evidence="4">DUF721 domain-containing protein</fullName>
    </recommendedName>
</protein>
<dbReference type="EMBL" id="JAATJA010000002">
    <property type="protein sequence ID" value="NJB68127.1"/>
    <property type="molecule type" value="Genomic_DNA"/>
</dbReference>
<evidence type="ECO:0000313" key="2">
    <source>
        <dbReference type="EMBL" id="NJB68127.1"/>
    </source>
</evidence>
<reference evidence="2 3" key="1">
    <citation type="submission" date="2020-03" db="EMBL/GenBank/DDBJ databases">
        <title>Genomic Encyclopedia of Type Strains, Phase IV (KMG-IV): sequencing the most valuable type-strain genomes for metagenomic binning, comparative biology and taxonomic classification.</title>
        <authorList>
            <person name="Goeker M."/>
        </authorList>
    </citation>
    <scope>NUCLEOTIDE SEQUENCE [LARGE SCALE GENOMIC DNA]</scope>
    <source>
        <strain evidence="2 3">DSM 24233</strain>
    </source>
</reference>
<dbReference type="PANTHER" id="PTHR36456">
    <property type="entry name" value="UPF0232 PROTEIN SCO3875"/>
    <property type="match status" value="1"/>
</dbReference>
<comment type="caution">
    <text evidence="2">The sequence shown here is derived from an EMBL/GenBank/DDBJ whole genome shotgun (WGS) entry which is preliminary data.</text>
</comment>
<dbReference type="AlphaFoldDB" id="A0A846QLR0"/>
<evidence type="ECO:0000313" key="3">
    <source>
        <dbReference type="Proteomes" id="UP000580856"/>
    </source>
</evidence>
<feature type="region of interest" description="Disordered" evidence="1">
    <location>
        <begin position="151"/>
        <end position="170"/>
    </location>
</feature>
<dbReference type="Pfam" id="PF05258">
    <property type="entry name" value="DciA"/>
    <property type="match status" value="1"/>
</dbReference>
<name>A0A846QLR0_9BACT</name>
<proteinExistence type="predicted"/>
<dbReference type="InterPro" id="IPR007922">
    <property type="entry name" value="DciA-like"/>
</dbReference>
<dbReference type="Proteomes" id="UP000580856">
    <property type="component" value="Unassembled WGS sequence"/>
</dbReference>
<accession>A0A846QLR0</accession>
<gene>
    <name evidence="2" type="ORF">GGQ74_001800</name>
</gene>
<evidence type="ECO:0008006" key="4">
    <source>
        <dbReference type="Google" id="ProtNLM"/>
    </source>
</evidence>
<organism evidence="2 3">
    <name type="scientific">Desulfobaculum xiamenense</name>
    <dbReference type="NCBI Taxonomy" id="995050"/>
    <lineage>
        <taxon>Bacteria</taxon>
        <taxon>Pseudomonadati</taxon>
        <taxon>Thermodesulfobacteriota</taxon>
        <taxon>Desulfovibrionia</taxon>
        <taxon>Desulfovibrionales</taxon>
        <taxon>Desulfovibrionaceae</taxon>
        <taxon>Desulfobaculum</taxon>
    </lineage>
</organism>
<sequence>MERMDALLQALLRKHDPDGMQQCLRRLWRHWPDIVDEHIAEMAKPIGHRKRTLLIGVEDSMIMQELTFYSPRILQQVNDFLGTPLFDRVMPELIRDRMSLDAIRRELAPLPRPQAIRPATLGTKAGTFAPDSAVGRCYEAYVRLFGDRNRPDSDGSRSLHAHIPKEDIRR</sequence>
<dbReference type="RefSeq" id="WP_167941222.1">
    <property type="nucleotide sequence ID" value="NZ_JAATJA010000002.1"/>
</dbReference>
<keyword evidence="3" id="KW-1185">Reference proteome</keyword>
<dbReference type="PANTHER" id="PTHR36456:SF1">
    <property type="entry name" value="UPF0232 PROTEIN SCO3875"/>
    <property type="match status" value="1"/>
</dbReference>